<protein>
    <recommendedName>
        <fullName evidence="8">Septation ring formation regulator EzrA</fullName>
    </recommendedName>
</protein>
<comment type="similarity">
    <text evidence="8">Belongs to the EzrA family.</text>
</comment>
<dbReference type="AlphaFoldDB" id="A0A410MGS0"/>
<dbReference type="HAMAP" id="MF_00728">
    <property type="entry name" value="EzrA"/>
    <property type="match status" value="1"/>
</dbReference>
<comment type="function">
    <text evidence="8">Negative regulator of FtsZ ring formation; modulates the frequency and position of FtsZ ring formation. Inhibits FtsZ ring formation at polar sites. Interacts either with FtsZ or with one of its binding partners to promote depolymerization.</text>
</comment>
<dbReference type="Proteomes" id="UP000287756">
    <property type="component" value="Chromosome"/>
</dbReference>
<gene>
    <name evidence="8" type="primary">ezrA</name>
    <name evidence="9" type="ORF">HLI_17800</name>
</gene>
<accession>A0A410MGS0</accession>
<feature type="coiled-coil region" evidence="8">
    <location>
        <begin position="79"/>
        <end position="185"/>
    </location>
</feature>
<feature type="coiled-coil region" evidence="8">
    <location>
        <begin position="317"/>
        <end position="344"/>
    </location>
</feature>
<keyword evidence="3 8" id="KW-1133">Transmembrane helix</keyword>
<dbReference type="GO" id="GO:0005940">
    <property type="term" value="C:septin ring"/>
    <property type="evidence" value="ECO:0007669"/>
    <property type="project" value="InterPro"/>
</dbReference>
<name>A0A410MGS0_9BACI</name>
<organism evidence="9 10">
    <name type="scientific">Halobacillus litoralis</name>
    <dbReference type="NCBI Taxonomy" id="45668"/>
    <lineage>
        <taxon>Bacteria</taxon>
        <taxon>Bacillati</taxon>
        <taxon>Bacillota</taxon>
        <taxon>Bacilli</taxon>
        <taxon>Bacillales</taxon>
        <taxon>Bacillaceae</taxon>
        <taxon>Halobacillus</taxon>
    </lineage>
</organism>
<keyword evidence="7 8" id="KW-0131">Cell cycle</keyword>
<proteinExistence type="inferred from homology"/>
<sequence length="563" mass="66743">MKFVIGAILLLIALFIIGLIWRKKVYDEVDRLEGWKMDIMNRRVTEELSKVKNLNLSGETQEKFENWRNRWDRILTKELPELEEDLFDAEEAADRYRLKRVKVVLAQTEKKLLNIEEDIKRMLEELENLLDSEKQSRIEIETMEPELKDLTKVLIQNRHQYGKAIHVFEQRVDNLKDQLGEYERLAEQGDYIEANALVKNIREEIVALHEGIQYFPDRYKKAKSELPEQLKELKYGLDDMKAEGYRVSHFDFLPEIHKYERSLEEMVVQLEQGDETEVEETLNEIEVRIQEMYQLLESEAIAHHYVEKQLVPLKAQLDELDYLLTDTERELKEIQITYQLEEEDLESYRGVKNWFNQLKNRMTSIDFKREDGETSYAALREDLEQVQEQVGELQEQHGYFNERVQSLRKDEREAKKKLANMEELLLDTHRRLKRSNIPGIPTSIYEDMKLASEKVDEVFQNLEKQPLDMTVVLVKLEEAVEMTEQLSQDAEKVMGKAHFAERVIQYGNRYRSKYPLLAAKLLEAEDRFRTFHYDEALTLAAEAIKEVDPDLFSKIDLEEEVLV</sequence>
<evidence type="ECO:0000256" key="2">
    <source>
        <dbReference type="ARBA" id="ARBA00022692"/>
    </source>
</evidence>
<feature type="topological domain" description="Extracellular" evidence="8">
    <location>
        <begin position="1"/>
        <end position="2"/>
    </location>
</feature>
<evidence type="ECO:0000256" key="3">
    <source>
        <dbReference type="ARBA" id="ARBA00022989"/>
    </source>
</evidence>
<feature type="coiled-coil region" evidence="8">
    <location>
        <begin position="369"/>
        <end position="427"/>
    </location>
</feature>
<evidence type="ECO:0000313" key="10">
    <source>
        <dbReference type="Proteomes" id="UP000287756"/>
    </source>
</evidence>
<dbReference type="EMBL" id="CP026118">
    <property type="protein sequence ID" value="QAS53929.1"/>
    <property type="molecule type" value="Genomic_DNA"/>
</dbReference>
<keyword evidence="6 8" id="KW-0717">Septation</keyword>
<keyword evidence="5 8" id="KW-0472">Membrane</keyword>
<dbReference type="GO" id="GO:0005886">
    <property type="term" value="C:plasma membrane"/>
    <property type="evidence" value="ECO:0007669"/>
    <property type="project" value="UniProtKB-SubCell"/>
</dbReference>
<keyword evidence="8" id="KW-1003">Cell membrane</keyword>
<evidence type="ECO:0000256" key="4">
    <source>
        <dbReference type="ARBA" id="ARBA00023054"/>
    </source>
</evidence>
<comment type="subcellular location">
    <subcellularLocation>
        <location evidence="8">Cell membrane</location>
        <topology evidence="8">Single-pass membrane protein</topology>
    </subcellularLocation>
    <text evidence="8">Colocalized with FtsZ to the nascent septal site.</text>
</comment>
<reference evidence="9 10" key="1">
    <citation type="submission" date="2018-01" db="EMBL/GenBank/DDBJ databases">
        <title>The whole genome sequencing and assembly of Halobacillus litoralis ERB031 strain.</title>
        <authorList>
            <person name="Lee S.-J."/>
            <person name="Park M.-K."/>
            <person name="Kim J.-Y."/>
            <person name="Lee Y.-J."/>
            <person name="Yi H."/>
            <person name="Bahn Y.-S."/>
            <person name="Kim J.F."/>
            <person name="Lee D.-W."/>
        </authorList>
    </citation>
    <scope>NUCLEOTIDE SEQUENCE [LARGE SCALE GENOMIC DNA]</scope>
    <source>
        <strain evidence="9 10">ERB 031</strain>
    </source>
</reference>
<dbReference type="GO" id="GO:0000921">
    <property type="term" value="P:septin ring assembly"/>
    <property type="evidence" value="ECO:0007669"/>
    <property type="project" value="InterPro"/>
</dbReference>
<keyword evidence="1 8" id="KW-0132">Cell division</keyword>
<dbReference type="GO" id="GO:0000917">
    <property type="term" value="P:division septum assembly"/>
    <property type="evidence" value="ECO:0007669"/>
    <property type="project" value="UniProtKB-KW"/>
</dbReference>
<evidence type="ECO:0000313" key="9">
    <source>
        <dbReference type="EMBL" id="QAS53929.1"/>
    </source>
</evidence>
<dbReference type="OrthoDB" id="1654473at2"/>
<dbReference type="NCBIfam" id="NF003413">
    <property type="entry name" value="PRK04778.1-7"/>
    <property type="match status" value="1"/>
</dbReference>
<evidence type="ECO:0000256" key="1">
    <source>
        <dbReference type="ARBA" id="ARBA00022618"/>
    </source>
</evidence>
<evidence type="ECO:0000256" key="6">
    <source>
        <dbReference type="ARBA" id="ARBA00023210"/>
    </source>
</evidence>
<dbReference type="KEGG" id="hli:HLI_17800"/>
<dbReference type="Pfam" id="PF06160">
    <property type="entry name" value="EzrA"/>
    <property type="match status" value="1"/>
</dbReference>
<evidence type="ECO:0000256" key="8">
    <source>
        <dbReference type="HAMAP-Rule" id="MF_00728"/>
    </source>
</evidence>
<evidence type="ECO:0000256" key="7">
    <source>
        <dbReference type="ARBA" id="ARBA00023306"/>
    </source>
</evidence>
<feature type="topological domain" description="Cytoplasmic" evidence="8">
    <location>
        <begin position="22"/>
        <end position="563"/>
    </location>
</feature>
<keyword evidence="2 8" id="KW-0812">Transmembrane</keyword>
<evidence type="ECO:0000256" key="5">
    <source>
        <dbReference type="ARBA" id="ARBA00023136"/>
    </source>
</evidence>
<keyword evidence="4 8" id="KW-0175">Coiled coil</keyword>
<dbReference type="InterPro" id="IPR010379">
    <property type="entry name" value="EzrA"/>
</dbReference>
<dbReference type="RefSeq" id="WP_128526201.1">
    <property type="nucleotide sequence ID" value="NZ_CP026118.1"/>
</dbReference>